<evidence type="ECO:0000313" key="5">
    <source>
        <dbReference type="Proteomes" id="UP000051862"/>
    </source>
</evidence>
<name>A0A0Q2M5R6_9EURY</name>
<evidence type="ECO:0000313" key="6">
    <source>
        <dbReference type="Proteomes" id="UP000182125"/>
    </source>
</evidence>
<dbReference type="Proteomes" id="UP000051862">
    <property type="component" value="Unassembled WGS sequence"/>
</dbReference>
<sequence length="256" mass="28381">MRAQIRWELEDPYNLIVFIFGFIMLGITFFSGLTRNDTVFMIAGPDSVIVSESAKNIGLTLPRLGIEEYTIFALTGALLVSLMLRYDRDTRVAKSIYSLPVRNHSVVLSKAFSAMVLLFLASILPAFLAFIYIHGDVPGLMSRALFGEGFLAGYLLYWAMMVLYVVSLSALVAMLSPNTFASLLGSITLLYVPLVLKLRSLPPAIIDDAFFKAYTTQFYPSDRIAAFLDGSFYVGLLLPVVMLGIALILSEWRDVS</sequence>
<feature type="transmembrane region" description="Helical" evidence="1">
    <location>
        <begin position="180"/>
        <end position="196"/>
    </location>
</feature>
<dbReference type="STRING" id="277988.SAMN05216170_2260"/>
<dbReference type="EMBL" id="LIXN01000002">
    <property type="protein sequence ID" value="KQH83258.1"/>
    <property type="molecule type" value="Genomic_DNA"/>
</dbReference>
<accession>A0A0Q2M5R6</accession>
<dbReference type="PATRIC" id="fig|277988.4.peg.182"/>
<dbReference type="KEGG" id="ttd:A3L14_10775"/>
<feature type="transmembrane region" description="Helical" evidence="1">
    <location>
        <begin position="69"/>
        <end position="86"/>
    </location>
</feature>
<keyword evidence="1" id="KW-1133">Transmembrane helix</keyword>
<evidence type="ECO:0000313" key="2">
    <source>
        <dbReference type="EMBL" id="ASJ13333.1"/>
    </source>
</evidence>
<feature type="transmembrane region" description="Helical" evidence="1">
    <location>
        <begin position="107"/>
        <end position="134"/>
    </location>
</feature>
<dbReference type="Proteomes" id="UP000250136">
    <property type="component" value="Chromosome"/>
</dbReference>
<keyword evidence="1" id="KW-0472">Membrane</keyword>
<evidence type="ECO:0000313" key="4">
    <source>
        <dbReference type="EMBL" id="SEW22776.1"/>
    </source>
</evidence>
<reference evidence="2 7" key="2">
    <citation type="submission" date="2016-04" db="EMBL/GenBank/DDBJ databases">
        <title>Complete genome sequence of Thermococcus thioreducens type strain OGL-20P.</title>
        <authorList>
            <person name="Oger P.M."/>
        </authorList>
    </citation>
    <scope>NUCLEOTIDE SEQUENCE [LARGE SCALE GENOMIC DNA]</scope>
    <source>
        <strain evidence="2 7">OGL-20P</strain>
    </source>
</reference>
<reference evidence="4 6" key="3">
    <citation type="submission" date="2016-10" db="EMBL/GenBank/DDBJ databases">
        <authorList>
            <person name="de Groot N.N."/>
        </authorList>
    </citation>
    <scope>NUCLEOTIDE SEQUENCE [LARGE SCALE GENOMIC DNA]</scope>
    <source>
        <strain evidence="4 6">OGL-20</strain>
    </source>
</reference>
<evidence type="ECO:0000256" key="1">
    <source>
        <dbReference type="SAM" id="Phobius"/>
    </source>
</evidence>
<evidence type="ECO:0000313" key="7">
    <source>
        <dbReference type="Proteomes" id="UP000250136"/>
    </source>
</evidence>
<dbReference type="AlphaFoldDB" id="A0A0Q2M5R6"/>
<dbReference type="RefSeq" id="WP_055428464.1">
    <property type="nucleotide sequence ID" value="NZ_CP015105.1"/>
</dbReference>
<reference evidence="3 5" key="1">
    <citation type="submission" date="2015-08" db="EMBL/GenBank/DDBJ databases">
        <title>Thermococcus thioreducens DSM 14981 genome sequencing.</title>
        <authorList>
            <person name="Hong S.-J."/>
            <person name="Kim M.-C."/>
            <person name="Shin J.-H."/>
        </authorList>
    </citation>
    <scope>NUCLEOTIDE SEQUENCE [LARGE SCALE GENOMIC DNA]</scope>
    <source>
        <strain evidence="3 5">DSM 14981</strain>
    </source>
</reference>
<feature type="transmembrane region" description="Helical" evidence="1">
    <location>
        <begin position="230"/>
        <end position="249"/>
    </location>
</feature>
<evidence type="ECO:0000313" key="3">
    <source>
        <dbReference type="EMBL" id="KQH83258.1"/>
    </source>
</evidence>
<gene>
    <name evidence="2" type="ORF">A3L14_10775</name>
    <name evidence="3" type="ORF">AMR53_00835</name>
    <name evidence="4" type="ORF">SAMN05216170_2260</name>
</gene>
<protein>
    <submittedName>
        <fullName evidence="4">ABC-2 type transport system permease protein</fullName>
    </submittedName>
</protein>
<organism evidence="3 5">
    <name type="scientific">Thermococcus thioreducens</name>
    <dbReference type="NCBI Taxonomy" id="277988"/>
    <lineage>
        <taxon>Archaea</taxon>
        <taxon>Methanobacteriati</taxon>
        <taxon>Methanobacteriota</taxon>
        <taxon>Thermococci</taxon>
        <taxon>Thermococcales</taxon>
        <taxon>Thermococcaceae</taxon>
        <taxon>Thermococcus</taxon>
    </lineage>
</organism>
<keyword evidence="7" id="KW-1185">Reference proteome</keyword>
<dbReference type="EMBL" id="CP015105">
    <property type="protein sequence ID" value="ASJ13333.1"/>
    <property type="molecule type" value="Genomic_DNA"/>
</dbReference>
<feature type="transmembrane region" description="Helical" evidence="1">
    <location>
        <begin position="154"/>
        <end position="173"/>
    </location>
</feature>
<feature type="transmembrane region" description="Helical" evidence="1">
    <location>
        <begin position="12"/>
        <end position="33"/>
    </location>
</feature>
<dbReference type="GeneID" id="33334915"/>
<keyword evidence="1" id="KW-0812">Transmembrane</keyword>
<dbReference type="EMBL" id="FOIW01000003">
    <property type="protein sequence ID" value="SEW22776.1"/>
    <property type="molecule type" value="Genomic_DNA"/>
</dbReference>
<dbReference type="OrthoDB" id="98211at2157"/>
<proteinExistence type="predicted"/>
<dbReference type="Proteomes" id="UP000182125">
    <property type="component" value="Unassembled WGS sequence"/>
</dbReference>